<sequence>MRLVAVFLIALAGPLHAEPIPVFTPGDEGKAFVDVFASGLYSATCIEGAGCTCAAMPINRDELAVVMGLEAVAPDISGVWGSPATDSSLTEETPEALHARFGGSGYCPQTALEPVDGLWRDSAPFNIAVQCGAGTAMFRQVLAQQKLITVRLVWNATFSGETIQTAFLAADPDPEASRHSFQDLTPVETIGTASIAAEGGAMTSTGRMRLLTPRLFTVHWEVLGRNKAGPCNWATDQLVSWVGE</sequence>
<evidence type="ECO:0000313" key="3">
    <source>
        <dbReference type="Proteomes" id="UP000594118"/>
    </source>
</evidence>
<keyword evidence="3" id="KW-1185">Reference proteome</keyword>
<reference evidence="2 3" key="1">
    <citation type="submission" date="2019-10" db="EMBL/GenBank/DDBJ databases">
        <title>Pseudopuniceibacterium sp. HQ09 islated from Antarctica.</title>
        <authorList>
            <person name="Liao L."/>
            <person name="Su S."/>
            <person name="Chen B."/>
            <person name="Yu Y."/>
        </authorList>
    </citation>
    <scope>NUCLEOTIDE SEQUENCE [LARGE SCALE GENOMIC DNA]</scope>
    <source>
        <strain evidence="2 3">HQ09</strain>
    </source>
</reference>
<dbReference type="EMBL" id="CP045201">
    <property type="protein sequence ID" value="QOL79370.1"/>
    <property type="molecule type" value="Genomic_DNA"/>
</dbReference>
<feature type="signal peptide" evidence="1">
    <location>
        <begin position="1"/>
        <end position="17"/>
    </location>
</feature>
<dbReference type="KEGG" id="pshq:F3W81_00085"/>
<organism evidence="2 3">
    <name type="scientific">Pseudooceanicola spongiae</name>
    <dbReference type="NCBI Taxonomy" id="2613965"/>
    <lineage>
        <taxon>Bacteria</taxon>
        <taxon>Pseudomonadati</taxon>
        <taxon>Pseudomonadota</taxon>
        <taxon>Alphaproteobacteria</taxon>
        <taxon>Rhodobacterales</taxon>
        <taxon>Paracoccaceae</taxon>
        <taxon>Pseudooceanicola</taxon>
    </lineage>
</organism>
<gene>
    <name evidence="2" type="ORF">F3W81_00085</name>
</gene>
<protein>
    <recommendedName>
        <fullName evidence="4">DUF1326 domain-containing protein</fullName>
    </recommendedName>
</protein>
<dbReference type="Proteomes" id="UP000594118">
    <property type="component" value="Chromosome"/>
</dbReference>
<feature type="chain" id="PRO_5032883324" description="DUF1326 domain-containing protein" evidence="1">
    <location>
        <begin position="18"/>
        <end position="244"/>
    </location>
</feature>
<keyword evidence="1" id="KW-0732">Signal</keyword>
<evidence type="ECO:0000313" key="2">
    <source>
        <dbReference type="EMBL" id="QOL79370.1"/>
    </source>
</evidence>
<proteinExistence type="predicted"/>
<dbReference type="AlphaFoldDB" id="A0A7M3V2Q7"/>
<evidence type="ECO:0000256" key="1">
    <source>
        <dbReference type="SAM" id="SignalP"/>
    </source>
</evidence>
<accession>A0A7M3V2Q7</accession>
<name>A0A7M3V2Q7_9RHOB</name>
<evidence type="ECO:0008006" key="4">
    <source>
        <dbReference type="Google" id="ProtNLM"/>
    </source>
</evidence>
<dbReference type="RefSeq" id="WP_193081496.1">
    <property type="nucleotide sequence ID" value="NZ_CP045201.1"/>
</dbReference>